<gene>
    <name evidence="2" type="ORF">D3Y59_06815</name>
</gene>
<feature type="compositionally biased region" description="Basic and acidic residues" evidence="1">
    <location>
        <begin position="173"/>
        <end position="185"/>
    </location>
</feature>
<organism evidence="2 3">
    <name type="scientific">Hymenobacter oligotrophus</name>
    <dbReference type="NCBI Taxonomy" id="2319843"/>
    <lineage>
        <taxon>Bacteria</taxon>
        <taxon>Pseudomonadati</taxon>
        <taxon>Bacteroidota</taxon>
        <taxon>Cytophagia</taxon>
        <taxon>Cytophagales</taxon>
        <taxon>Hymenobacteraceae</taxon>
        <taxon>Hymenobacter</taxon>
    </lineage>
</organism>
<feature type="compositionally biased region" description="Basic and acidic residues" evidence="1">
    <location>
        <begin position="230"/>
        <end position="252"/>
    </location>
</feature>
<sequence length="252" mass="28532">MTYYSDYLFDEPRNQDNRPREGRSDQRYPRDNRQGAGRSDQDDDYDRGFSRRGGTSDTSSGGAAGRRNGLGPGYQPNEMGEQYDGRRRDIGRPNEQPRRRNNNDADDYPRPRQQYNDNYGRGAALGGSGYGSSEYSGANRGYGQGFAGFNGDLDRGYDESGIRGGLGSGGRDSFSDRNFDVDRNPFRGGYGGGDYDQGGRNQTDTRHMNIGMNSRGPGREPYGRPQPPRADFHDRYDRRDPNREYRRYDNEQ</sequence>
<dbReference type="Proteomes" id="UP000262802">
    <property type="component" value="Chromosome"/>
</dbReference>
<protein>
    <submittedName>
        <fullName evidence="2">Uncharacterized protein</fullName>
    </submittedName>
</protein>
<dbReference type="RefSeq" id="WP_119444371.1">
    <property type="nucleotide sequence ID" value="NZ_CP032317.1"/>
</dbReference>
<feature type="compositionally biased region" description="Basic and acidic residues" evidence="1">
    <location>
        <begin position="152"/>
        <end position="161"/>
    </location>
</feature>
<dbReference type="AlphaFoldDB" id="A0A3B7QZY7"/>
<proteinExistence type="predicted"/>
<feature type="region of interest" description="Disordered" evidence="1">
    <location>
        <begin position="1"/>
        <end position="252"/>
    </location>
</feature>
<feature type="compositionally biased region" description="Basic and acidic residues" evidence="1">
    <location>
        <begin position="10"/>
        <end position="33"/>
    </location>
</feature>
<keyword evidence="3" id="KW-1185">Reference proteome</keyword>
<name>A0A3B7QZY7_9BACT</name>
<dbReference type="EMBL" id="CP032317">
    <property type="protein sequence ID" value="AYA36793.1"/>
    <property type="molecule type" value="Genomic_DNA"/>
</dbReference>
<evidence type="ECO:0000313" key="2">
    <source>
        <dbReference type="EMBL" id="AYA36793.1"/>
    </source>
</evidence>
<feature type="compositionally biased region" description="Basic and acidic residues" evidence="1">
    <location>
        <begin position="83"/>
        <end position="110"/>
    </location>
</feature>
<dbReference type="KEGG" id="hyh:D3Y59_06815"/>
<reference evidence="2 3" key="1">
    <citation type="submission" date="2018-09" db="EMBL/GenBank/DDBJ databases">
        <title>Hymenobacter medium sp. nov., isolated from R2A medium.</title>
        <authorList>
            <person name="Yingchao G."/>
        </authorList>
    </citation>
    <scope>NUCLEOTIDE SEQUENCE [LARGE SCALE GENOMIC DNA]</scope>
    <source>
        <strain evidence="3">sh-6</strain>
    </source>
</reference>
<feature type="compositionally biased region" description="Gly residues" evidence="1">
    <location>
        <begin position="62"/>
        <end position="72"/>
    </location>
</feature>
<evidence type="ECO:0000313" key="3">
    <source>
        <dbReference type="Proteomes" id="UP000262802"/>
    </source>
</evidence>
<feature type="compositionally biased region" description="Low complexity" evidence="1">
    <location>
        <begin position="52"/>
        <end position="61"/>
    </location>
</feature>
<accession>A0A3B7QZY7</accession>
<dbReference type="OrthoDB" id="9833031at2"/>
<evidence type="ECO:0000256" key="1">
    <source>
        <dbReference type="SAM" id="MobiDB-lite"/>
    </source>
</evidence>